<protein>
    <submittedName>
        <fullName evidence="1">Uncharacterized protein</fullName>
    </submittedName>
</protein>
<evidence type="ECO:0000313" key="2">
    <source>
        <dbReference type="Proteomes" id="UP001057402"/>
    </source>
</evidence>
<sequence length="298" mass="32799">MVGVGGEEARDDSQPHVFSPSAIEAHSSLPAASPATAGVLTHVTRSFPEAFFAGPVAARMNAVMAVSLSGSLRRHPHPFLSPMHSPPPLMPHREMPRAGFGRRVCNALRADKVAGQGVLGSEVIRRPIVSTEAGDGGGGSDEGGGGDVGEGEEGKRVWEDGESEEVDREGEREGVDWEDKILEDTVPLVGFVRMVLHSGQYGSGERLKPEHEKTIIEKLLPYHPEAGKKIGCGIDYITVGYHPDFESSRCLFVVRKDGEMEDFSYWKCIKGLIRKKYPLHADSFILRHFRRRRHDDRR</sequence>
<name>A0ACB9RKK9_9MYRT</name>
<reference evidence="2" key="1">
    <citation type="journal article" date="2023" name="Front. Plant Sci.">
        <title>Chromosomal-level genome assembly of Melastoma candidum provides insights into trichome evolution.</title>
        <authorList>
            <person name="Zhong Y."/>
            <person name="Wu W."/>
            <person name="Sun C."/>
            <person name="Zou P."/>
            <person name="Liu Y."/>
            <person name="Dai S."/>
            <person name="Zhou R."/>
        </authorList>
    </citation>
    <scope>NUCLEOTIDE SEQUENCE [LARGE SCALE GENOMIC DNA]</scope>
</reference>
<dbReference type="EMBL" id="CM042882">
    <property type="protein sequence ID" value="KAI4379621.1"/>
    <property type="molecule type" value="Genomic_DNA"/>
</dbReference>
<proteinExistence type="predicted"/>
<gene>
    <name evidence="1" type="ORF">MLD38_005897</name>
</gene>
<accession>A0ACB9RKK9</accession>
<comment type="caution">
    <text evidence="1">The sequence shown here is derived from an EMBL/GenBank/DDBJ whole genome shotgun (WGS) entry which is preliminary data.</text>
</comment>
<keyword evidence="2" id="KW-1185">Reference proteome</keyword>
<organism evidence="1 2">
    <name type="scientific">Melastoma candidum</name>
    <dbReference type="NCBI Taxonomy" id="119954"/>
    <lineage>
        <taxon>Eukaryota</taxon>
        <taxon>Viridiplantae</taxon>
        <taxon>Streptophyta</taxon>
        <taxon>Embryophyta</taxon>
        <taxon>Tracheophyta</taxon>
        <taxon>Spermatophyta</taxon>
        <taxon>Magnoliopsida</taxon>
        <taxon>eudicotyledons</taxon>
        <taxon>Gunneridae</taxon>
        <taxon>Pentapetalae</taxon>
        <taxon>rosids</taxon>
        <taxon>malvids</taxon>
        <taxon>Myrtales</taxon>
        <taxon>Melastomataceae</taxon>
        <taxon>Melastomatoideae</taxon>
        <taxon>Melastomateae</taxon>
        <taxon>Melastoma</taxon>
    </lineage>
</organism>
<evidence type="ECO:0000313" key="1">
    <source>
        <dbReference type="EMBL" id="KAI4379621.1"/>
    </source>
</evidence>
<dbReference type="Proteomes" id="UP001057402">
    <property type="component" value="Chromosome 3"/>
</dbReference>